<keyword evidence="3" id="KW-1185">Reference proteome</keyword>
<organism evidence="2 3">
    <name type="scientific">Hymenobacter guriensis</name>
    <dbReference type="NCBI Taxonomy" id="2793065"/>
    <lineage>
        <taxon>Bacteria</taxon>
        <taxon>Pseudomonadati</taxon>
        <taxon>Bacteroidota</taxon>
        <taxon>Cytophagia</taxon>
        <taxon>Cytophagales</taxon>
        <taxon>Hymenobacteraceae</taxon>
        <taxon>Hymenobacter</taxon>
    </lineage>
</organism>
<dbReference type="RefSeq" id="WP_196955433.1">
    <property type="nucleotide sequence ID" value="NZ_JADWYK010000007.1"/>
</dbReference>
<comment type="similarity">
    <text evidence="1">Belongs to the short-chain dehydrogenases/reductases (SDR) family.</text>
</comment>
<dbReference type="InterPro" id="IPR050259">
    <property type="entry name" value="SDR"/>
</dbReference>
<dbReference type="EMBL" id="JADWYK010000007">
    <property type="protein sequence ID" value="MBG8554410.1"/>
    <property type="molecule type" value="Genomic_DNA"/>
</dbReference>
<proteinExistence type="inferred from homology"/>
<evidence type="ECO:0000256" key="1">
    <source>
        <dbReference type="ARBA" id="ARBA00006484"/>
    </source>
</evidence>
<accession>A0ABS0L2P5</accession>
<dbReference type="Proteomes" id="UP000601099">
    <property type="component" value="Unassembled WGS sequence"/>
</dbReference>
<dbReference type="Pfam" id="PF13561">
    <property type="entry name" value="adh_short_C2"/>
    <property type="match status" value="1"/>
</dbReference>
<sequence length="263" mass="27210">MNLSLSSQVALVGGSTQGIGQAVAEELARLGATVVLLARNEDRLREVAASLPTPAGQAHSYLVADYAQPVQVQQRVAAYLAAHPAGFDILVNNTGGPAGGPLLEASVEALRAAFEQHVVCNQLLAQAVVPAMQERRRGRIINIISTSVKQPLPGLGVSNTIRGAVGNWAKTLANELGPHGITVNNVLPGATLTQRHTSLIEKKTAQTGQTTEQVEAGMLRLIPAGRFGLADEVAAAVAFLASPAAAYINGINVPVDGGRTSSL</sequence>
<protein>
    <submittedName>
        <fullName evidence="2">SDR family oxidoreductase</fullName>
    </submittedName>
</protein>
<dbReference type="InterPro" id="IPR036291">
    <property type="entry name" value="NAD(P)-bd_dom_sf"/>
</dbReference>
<dbReference type="PANTHER" id="PTHR42879">
    <property type="entry name" value="3-OXOACYL-(ACYL-CARRIER-PROTEIN) REDUCTASE"/>
    <property type="match status" value="1"/>
</dbReference>
<dbReference type="PANTHER" id="PTHR42879:SF6">
    <property type="entry name" value="NADPH-DEPENDENT REDUCTASE BACG"/>
    <property type="match status" value="1"/>
</dbReference>
<evidence type="ECO:0000313" key="2">
    <source>
        <dbReference type="EMBL" id="MBG8554410.1"/>
    </source>
</evidence>
<comment type="caution">
    <text evidence="2">The sequence shown here is derived from an EMBL/GenBank/DDBJ whole genome shotgun (WGS) entry which is preliminary data.</text>
</comment>
<evidence type="ECO:0000313" key="3">
    <source>
        <dbReference type="Proteomes" id="UP000601099"/>
    </source>
</evidence>
<name>A0ABS0L2P5_9BACT</name>
<dbReference type="Gene3D" id="3.40.50.720">
    <property type="entry name" value="NAD(P)-binding Rossmann-like Domain"/>
    <property type="match status" value="1"/>
</dbReference>
<dbReference type="PRINTS" id="PR00081">
    <property type="entry name" value="GDHRDH"/>
</dbReference>
<dbReference type="InterPro" id="IPR002347">
    <property type="entry name" value="SDR_fam"/>
</dbReference>
<dbReference type="SUPFAM" id="SSF51735">
    <property type="entry name" value="NAD(P)-binding Rossmann-fold domains"/>
    <property type="match status" value="1"/>
</dbReference>
<gene>
    <name evidence="2" type="ORF">I5L79_12690</name>
</gene>
<reference evidence="2 3" key="1">
    <citation type="submission" date="2020-11" db="EMBL/GenBank/DDBJ databases">
        <title>Hymenobacter sp.</title>
        <authorList>
            <person name="Kim M.K."/>
        </authorList>
    </citation>
    <scope>NUCLEOTIDE SEQUENCE [LARGE SCALE GENOMIC DNA]</scope>
    <source>
        <strain evidence="2 3">BT594</strain>
    </source>
</reference>